<dbReference type="SUPFAM" id="SSF50978">
    <property type="entry name" value="WD40 repeat-like"/>
    <property type="match status" value="1"/>
</dbReference>
<dbReference type="GeneID" id="89979026"/>
<feature type="region of interest" description="Disordered" evidence="5">
    <location>
        <begin position="1"/>
        <end position="27"/>
    </location>
</feature>
<feature type="compositionally biased region" description="Polar residues" evidence="5">
    <location>
        <begin position="429"/>
        <end position="444"/>
    </location>
</feature>
<dbReference type="GO" id="GO:0031929">
    <property type="term" value="P:TOR signaling"/>
    <property type="evidence" value="ECO:0007669"/>
    <property type="project" value="InterPro"/>
</dbReference>
<name>A0AAV9NL92_9EURO</name>
<dbReference type="SMART" id="SM00320">
    <property type="entry name" value="WD40"/>
    <property type="match status" value="6"/>
</dbReference>
<feature type="compositionally biased region" description="Basic and acidic residues" evidence="5">
    <location>
        <begin position="152"/>
        <end position="174"/>
    </location>
</feature>
<evidence type="ECO:0000256" key="5">
    <source>
        <dbReference type="SAM" id="MobiDB-lite"/>
    </source>
</evidence>
<dbReference type="PROSITE" id="PS50082">
    <property type="entry name" value="WD_REPEATS_2"/>
    <property type="match status" value="1"/>
</dbReference>
<dbReference type="EMBL" id="JAVRRD010000005">
    <property type="protein sequence ID" value="KAK5058608.1"/>
    <property type="molecule type" value="Genomic_DNA"/>
</dbReference>
<protein>
    <recommendedName>
        <fullName evidence="8">WD40 repeat-like protein</fullName>
    </recommendedName>
</protein>
<feature type="repeat" description="WD" evidence="4">
    <location>
        <begin position="561"/>
        <end position="595"/>
    </location>
</feature>
<dbReference type="PANTHER" id="PTHR19842:SF2">
    <property type="entry name" value="WD REPEAT PROTEIN (AFU_ORTHOLOGUE AFUA_5G04300)"/>
    <property type="match status" value="1"/>
</dbReference>
<feature type="compositionally biased region" description="Polar residues" evidence="5">
    <location>
        <begin position="270"/>
        <end position="287"/>
    </location>
</feature>
<feature type="compositionally biased region" description="Basic and acidic residues" evidence="5">
    <location>
        <begin position="309"/>
        <end position="321"/>
    </location>
</feature>
<evidence type="ECO:0000256" key="2">
    <source>
        <dbReference type="ARBA" id="ARBA00022574"/>
    </source>
</evidence>
<dbReference type="InterPro" id="IPR015943">
    <property type="entry name" value="WD40/YVTN_repeat-like_dom_sf"/>
</dbReference>
<dbReference type="GO" id="GO:0031932">
    <property type="term" value="C:TORC2 complex"/>
    <property type="evidence" value="ECO:0007669"/>
    <property type="project" value="InterPro"/>
</dbReference>
<dbReference type="AlphaFoldDB" id="A0AAV9NL92"/>
<evidence type="ECO:0008006" key="8">
    <source>
        <dbReference type="Google" id="ProtNLM"/>
    </source>
</evidence>
<gene>
    <name evidence="6" type="ORF">LTR84_010871</name>
</gene>
<dbReference type="Gene3D" id="2.130.10.10">
    <property type="entry name" value="YVTN repeat-like/Quinoprotein amine dehydrogenase"/>
    <property type="match status" value="1"/>
</dbReference>
<organism evidence="6 7">
    <name type="scientific">Exophiala bonariae</name>
    <dbReference type="NCBI Taxonomy" id="1690606"/>
    <lineage>
        <taxon>Eukaryota</taxon>
        <taxon>Fungi</taxon>
        <taxon>Dikarya</taxon>
        <taxon>Ascomycota</taxon>
        <taxon>Pezizomycotina</taxon>
        <taxon>Eurotiomycetes</taxon>
        <taxon>Chaetothyriomycetidae</taxon>
        <taxon>Chaetothyriales</taxon>
        <taxon>Herpotrichiellaceae</taxon>
        <taxon>Exophiala</taxon>
    </lineage>
</organism>
<feature type="region of interest" description="Disordered" evidence="5">
    <location>
        <begin position="249"/>
        <end position="340"/>
    </location>
</feature>
<dbReference type="PANTHER" id="PTHR19842">
    <property type="entry name" value="G BETA-LIKE PROTEIN GBL"/>
    <property type="match status" value="1"/>
</dbReference>
<dbReference type="InterPro" id="IPR019775">
    <property type="entry name" value="WD40_repeat_CS"/>
</dbReference>
<dbReference type="GO" id="GO:0031931">
    <property type="term" value="C:TORC1 complex"/>
    <property type="evidence" value="ECO:0007669"/>
    <property type="project" value="InterPro"/>
</dbReference>
<keyword evidence="7" id="KW-1185">Reference proteome</keyword>
<comment type="similarity">
    <text evidence="1">Belongs to the WD repeat LST8 family.</text>
</comment>
<evidence type="ECO:0000256" key="4">
    <source>
        <dbReference type="PROSITE-ProRule" id="PRU00221"/>
    </source>
</evidence>
<evidence type="ECO:0000313" key="6">
    <source>
        <dbReference type="EMBL" id="KAK5058608.1"/>
    </source>
</evidence>
<keyword evidence="2 4" id="KW-0853">WD repeat</keyword>
<feature type="compositionally biased region" description="Polar residues" evidence="5">
    <location>
        <begin position="322"/>
        <end position="340"/>
    </location>
</feature>
<evidence type="ECO:0000256" key="1">
    <source>
        <dbReference type="ARBA" id="ARBA00009890"/>
    </source>
</evidence>
<evidence type="ECO:0000313" key="7">
    <source>
        <dbReference type="Proteomes" id="UP001358417"/>
    </source>
</evidence>
<dbReference type="InterPro" id="IPR001680">
    <property type="entry name" value="WD40_rpt"/>
</dbReference>
<keyword evidence="3" id="KW-0677">Repeat</keyword>
<dbReference type="Pfam" id="PF00400">
    <property type="entry name" value="WD40"/>
    <property type="match status" value="1"/>
</dbReference>
<evidence type="ECO:0000256" key="3">
    <source>
        <dbReference type="ARBA" id="ARBA00022737"/>
    </source>
</evidence>
<dbReference type="Proteomes" id="UP001358417">
    <property type="component" value="Unassembled WGS sequence"/>
</dbReference>
<accession>A0AAV9NL92</accession>
<feature type="compositionally biased region" description="Basic and acidic residues" evidence="5">
    <location>
        <begin position="68"/>
        <end position="87"/>
    </location>
</feature>
<feature type="region of interest" description="Disordered" evidence="5">
    <location>
        <begin position="48"/>
        <end position="87"/>
    </location>
</feature>
<dbReference type="InterPro" id="IPR036322">
    <property type="entry name" value="WD40_repeat_dom_sf"/>
</dbReference>
<sequence>MANSGSAEGLHLLPGDSQASAPLTNHDGSEATVSMLFRELKELSTGLEQSYSQVSEITAPAEQSLQQELEKQESARADEFSKHQRTRKEYFDKAEAAERQNFNQSQAQRHAEFENKKKLREEQLSLQMSGLGTQTAMQEHIKLERDAEDQHEESQFQHNRADKAARRRREDNYRQSEATHTAAYHHALRMLHNEFDDKRKALDKLHIEKWRENNGATRVRIEQVQSTLWRKLFGSSDAQNSFRENPVVLNTEIPTPPPDLTTPLGERGAQPTSNRYPSHQRQATSTSDLDRHPYLNEWISNHVDLPPDTDGRHSNTEEETTHTQASSTQPPRNDMNQTNLSTLRPQDECQIQAVQNALESLGEDCVRKDLWKNVAKQMEQKGYKIEPQSAAAMWSKPLRQVCRDRGYSWAEKVMKTASYKTERKRRTLSEGNGLTPLASSSSNPRLVKRTKRSQGHRDTVAVQNDSARMKDGISQLRTFNGCSIWSGASYDVTELDWAPDGKRFLVGSVAKEEASNRNQPCNLVLGSISSRVLREMPQTHCTSSGFTHDGSVLQKPLYRAVTGVQFTDGGNHAVTAGYDGYVRIWDIRQEEQPTCVDKIEHKKKVIVMALGKQNNLLATGIENGPQSLQIWSGNSDCSRFRSVAIPHLKGMDSNESPMCLAFGNSPVTQGWLVAGFGWDEDIRPGDGRLSVWSIDESGLTERIFKPDHAQVSDVAWLPSGGGFAAATTGDLKSRLERSCVQIYNISQNQSGLKLTCPAIDMNMVSFSPYQEHYVAASCTDGKVYVWDTRSPRNLLHTLSHGTPVRRCEAGAVGVRMTEWLDETTLLSGASDGILKRWDIRLSSENALVEDVYDCEAEIMSGRLSPDKSSLLLGDADDSLHLLQKNGTGAKTLIEEFTFIEANRQGHIRNSSDMVKQERNPFLESFRDSSLFDGSPTYTPPEHFPSTI</sequence>
<feature type="region of interest" description="Disordered" evidence="5">
    <location>
        <begin position="421"/>
        <end position="456"/>
    </location>
</feature>
<dbReference type="RefSeq" id="XP_064709131.1">
    <property type="nucleotide sequence ID" value="XM_064854405.1"/>
</dbReference>
<comment type="caution">
    <text evidence="6">The sequence shown here is derived from an EMBL/GenBank/DDBJ whole genome shotgun (WGS) entry which is preliminary data.</text>
</comment>
<dbReference type="PROSITE" id="PS00678">
    <property type="entry name" value="WD_REPEATS_1"/>
    <property type="match status" value="1"/>
</dbReference>
<dbReference type="GO" id="GO:0032956">
    <property type="term" value="P:regulation of actin cytoskeleton organization"/>
    <property type="evidence" value="ECO:0007669"/>
    <property type="project" value="TreeGrafter"/>
</dbReference>
<feature type="region of interest" description="Disordered" evidence="5">
    <location>
        <begin position="146"/>
        <end position="180"/>
    </location>
</feature>
<proteinExistence type="inferred from homology"/>
<reference evidence="6 7" key="1">
    <citation type="submission" date="2023-08" db="EMBL/GenBank/DDBJ databases">
        <title>Black Yeasts Isolated from many extreme environments.</title>
        <authorList>
            <person name="Coleine C."/>
            <person name="Stajich J.E."/>
            <person name="Selbmann L."/>
        </authorList>
    </citation>
    <scope>NUCLEOTIDE SEQUENCE [LARGE SCALE GENOMIC DNA]</scope>
    <source>
        <strain evidence="6 7">CCFEE 5792</strain>
    </source>
</reference>
<dbReference type="InterPro" id="IPR037588">
    <property type="entry name" value="MLST8"/>
</dbReference>